<dbReference type="InterPro" id="IPR052188">
    <property type="entry name" value="Ni-pincer_cofactor_biosynth"/>
</dbReference>
<accession>X1J0I6</accession>
<gene>
    <name evidence="1" type="ORF">S03H2_45999</name>
</gene>
<evidence type="ECO:0008006" key="2">
    <source>
        <dbReference type="Google" id="ProtNLM"/>
    </source>
</evidence>
<dbReference type="PANTHER" id="PTHR43169">
    <property type="entry name" value="EXSB FAMILY PROTEIN"/>
    <property type="match status" value="1"/>
</dbReference>
<name>X1J0I6_9ZZZZ</name>
<reference evidence="1" key="1">
    <citation type="journal article" date="2014" name="Front. Microbiol.">
        <title>High frequency of phylogenetically diverse reductive dehalogenase-homologous genes in deep subseafloor sedimentary metagenomes.</title>
        <authorList>
            <person name="Kawai M."/>
            <person name="Futagami T."/>
            <person name="Toyoda A."/>
            <person name="Takaki Y."/>
            <person name="Nishi S."/>
            <person name="Hori S."/>
            <person name="Arai W."/>
            <person name="Tsubouchi T."/>
            <person name="Morono Y."/>
            <person name="Uchiyama I."/>
            <person name="Ito T."/>
            <person name="Fujiyama A."/>
            <person name="Inagaki F."/>
            <person name="Takami H."/>
        </authorList>
    </citation>
    <scope>NUCLEOTIDE SEQUENCE</scope>
    <source>
        <strain evidence="1">Expedition CK06-06</strain>
    </source>
</reference>
<dbReference type="PANTHER" id="PTHR43169:SF2">
    <property type="entry name" value="NAD_GMP SYNTHASE DOMAIN-CONTAINING PROTEIN"/>
    <property type="match status" value="1"/>
</dbReference>
<dbReference type="AlphaFoldDB" id="X1J0I6"/>
<sequence>MACFSSRIPYDQEINEEKLDMIREAETFLRNTYNLNQLRVRLHAGKLARIELMPEDIMKVMTNENVKKIKTKFKQLGFCYITIDLEGFRSGSLNEVLTFNEED</sequence>
<proteinExistence type="predicted"/>
<evidence type="ECO:0000313" key="1">
    <source>
        <dbReference type="EMBL" id="GAH75000.1"/>
    </source>
</evidence>
<dbReference type="EMBL" id="BARU01028850">
    <property type="protein sequence ID" value="GAH75000.1"/>
    <property type="molecule type" value="Genomic_DNA"/>
</dbReference>
<organism evidence="1">
    <name type="scientific">marine sediment metagenome</name>
    <dbReference type="NCBI Taxonomy" id="412755"/>
    <lineage>
        <taxon>unclassified sequences</taxon>
        <taxon>metagenomes</taxon>
        <taxon>ecological metagenomes</taxon>
    </lineage>
</organism>
<comment type="caution">
    <text evidence="1">The sequence shown here is derived from an EMBL/GenBank/DDBJ whole genome shotgun (WGS) entry which is preliminary data.</text>
</comment>
<protein>
    <recommendedName>
        <fullName evidence="2">TIGR00268 family protein</fullName>
    </recommendedName>
</protein>